<evidence type="ECO:0000313" key="1">
    <source>
        <dbReference type="EMBL" id="MFC5751524.1"/>
    </source>
</evidence>
<reference evidence="2" key="1">
    <citation type="journal article" date="2019" name="Int. J. Syst. Evol. Microbiol.">
        <title>The Global Catalogue of Microorganisms (GCM) 10K type strain sequencing project: providing services to taxonomists for standard genome sequencing and annotation.</title>
        <authorList>
            <consortium name="The Broad Institute Genomics Platform"/>
            <consortium name="The Broad Institute Genome Sequencing Center for Infectious Disease"/>
            <person name="Wu L."/>
            <person name="Ma J."/>
        </authorList>
    </citation>
    <scope>NUCLEOTIDE SEQUENCE [LARGE SCALE GENOMIC DNA]</scope>
    <source>
        <strain evidence="2">KCTC 42087</strain>
    </source>
</reference>
<dbReference type="Proteomes" id="UP001596074">
    <property type="component" value="Unassembled WGS sequence"/>
</dbReference>
<name>A0ABW1ABL4_9ACTN</name>
<comment type="caution">
    <text evidence="1">The sequence shown here is derived from an EMBL/GenBank/DDBJ whole genome shotgun (WGS) entry which is preliminary data.</text>
</comment>
<evidence type="ECO:0000313" key="2">
    <source>
        <dbReference type="Proteomes" id="UP001596074"/>
    </source>
</evidence>
<protein>
    <recommendedName>
        <fullName evidence="3">DUF2203 family protein</fullName>
    </recommendedName>
</protein>
<dbReference type="EMBL" id="JBHSON010000071">
    <property type="protein sequence ID" value="MFC5751524.1"/>
    <property type="molecule type" value="Genomic_DNA"/>
</dbReference>
<dbReference type="RefSeq" id="WP_378287449.1">
    <property type="nucleotide sequence ID" value="NZ_JBHSON010000071.1"/>
</dbReference>
<evidence type="ECO:0008006" key="3">
    <source>
        <dbReference type="Google" id="ProtNLM"/>
    </source>
</evidence>
<keyword evidence="2" id="KW-1185">Reference proteome</keyword>
<proteinExistence type="predicted"/>
<accession>A0ABW1ABL4</accession>
<sequence length="141" mass="16147">MGVSIYYSAYRDSGLTDEERRLVEDIADEETRELLAEIRKRLPAWKERGAVPGDVESPGEICEGLPVFPADDSDDPRELFWGSSKISHGECEMEVMTMQLEHYTQFSLGRLRQAVPGAEWHVHIDGTELTWEEEYGEYALH</sequence>
<gene>
    <name evidence="1" type="ORF">ACFPZN_38400</name>
</gene>
<organism evidence="1 2">
    <name type="scientific">Actinomadura rugatobispora</name>
    <dbReference type="NCBI Taxonomy" id="1994"/>
    <lineage>
        <taxon>Bacteria</taxon>
        <taxon>Bacillati</taxon>
        <taxon>Actinomycetota</taxon>
        <taxon>Actinomycetes</taxon>
        <taxon>Streptosporangiales</taxon>
        <taxon>Thermomonosporaceae</taxon>
        <taxon>Actinomadura</taxon>
    </lineage>
</organism>